<dbReference type="Gramene" id="ERN04717">
    <property type="protein sequence ID" value="ERN04717"/>
    <property type="gene ID" value="AMTR_s00076p00192250"/>
</dbReference>
<dbReference type="HOGENOM" id="CLU_1878221_0_0_1"/>
<protein>
    <submittedName>
        <fullName evidence="2">Uncharacterized protein</fullName>
    </submittedName>
</protein>
<dbReference type="EMBL" id="KI394182">
    <property type="protein sequence ID" value="ERN04717.1"/>
    <property type="molecule type" value="Genomic_DNA"/>
</dbReference>
<name>W1P4D1_AMBTC</name>
<dbReference type="Proteomes" id="UP000017836">
    <property type="component" value="Unassembled WGS sequence"/>
</dbReference>
<feature type="region of interest" description="Disordered" evidence="1">
    <location>
        <begin position="1"/>
        <end position="66"/>
    </location>
</feature>
<accession>W1P4D1</accession>
<evidence type="ECO:0000256" key="1">
    <source>
        <dbReference type="SAM" id="MobiDB-lite"/>
    </source>
</evidence>
<evidence type="ECO:0000313" key="2">
    <source>
        <dbReference type="EMBL" id="ERN04717.1"/>
    </source>
</evidence>
<gene>
    <name evidence="2" type="ORF">AMTR_s00076p00192250</name>
</gene>
<keyword evidence="3" id="KW-1185">Reference proteome</keyword>
<reference evidence="3" key="1">
    <citation type="journal article" date="2013" name="Science">
        <title>The Amborella genome and the evolution of flowering plants.</title>
        <authorList>
            <consortium name="Amborella Genome Project"/>
        </authorList>
    </citation>
    <scope>NUCLEOTIDE SEQUENCE [LARGE SCALE GENOMIC DNA]</scope>
</reference>
<organism evidence="2 3">
    <name type="scientific">Amborella trichopoda</name>
    <dbReference type="NCBI Taxonomy" id="13333"/>
    <lineage>
        <taxon>Eukaryota</taxon>
        <taxon>Viridiplantae</taxon>
        <taxon>Streptophyta</taxon>
        <taxon>Embryophyta</taxon>
        <taxon>Tracheophyta</taxon>
        <taxon>Spermatophyta</taxon>
        <taxon>Magnoliopsida</taxon>
        <taxon>Amborellales</taxon>
        <taxon>Amborellaceae</taxon>
        <taxon>Amborella</taxon>
    </lineage>
</organism>
<evidence type="ECO:0000313" key="3">
    <source>
        <dbReference type="Proteomes" id="UP000017836"/>
    </source>
</evidence>
<dbReference type="AlphaFoldDB" id="W1P4D1"/>
<sequence>MGEDGARASESVQDESRHHLSRGAARSSGDVEGVGRDIPDLGDGSTFFDEDTVPPQTSLTDEEWREQERERIWDAHERTMNEDEPEMFQEEVDLTIDHGPLSNSEIYSLWAFLAYLFGEFLFVHRSKGRAHLSVCG</sequence>
<proteinExistence type="predicted"/>